<protein>
    <recommendedName>
        <fullName evidence="2">NLP1-9 GAF domain-containing protein</fullName>
    </recommendedName>
</protein>
<evidence type="ECO:0000313" key="4">
    <source>
        <dbReference type="Proteomes" id="UP000237000"/>
    </source>
</evidence>
<name>A0A2P5DYU3_TREOI</name>
<dbReference type="InParanoid" id="A0A2P5DYU3"/>
<dbReference type="EMBL" id="JXTC01000241">
    <property type="protein sequence ID" value="PON78475.1"/>
    <property type="molecule type" value="Genomic_DNA"/>
</dbReference>
<reference evidence="4" key="1">
    <citation type="submission" date="2016-06" db="EMBL/GenBank/DDBJ databases">
        <title>Parallel loss of symbiosis genes in relatives of nitrogen-fixing non-legume Parasponia.</title>
        <authorList>
            <person name="Van Velzen R."/>
            <person name="Holmer R."/>
            <person name="Bu F."/>
            <person name="Rutten L."/>
            <person name="Van Zeijl A."/>
            <person name="Liu W."/>
            <person name="Santuari L."/>
            <person name="Cao Q."/>
            <person name="Sharma T."/>
            <person name="Shen D."/>
            <person name="Roswanjaya Y."/>
            <person name="Wardhani T."/>
            <person name="Kalhor M.S."/>
            <person name="Jansen J."/>
            <person name="Van den Hoogen J."/>
            <person name="Gungor B."/>
            <person name="Hartog M."/>
            <person name="Hontelez J."/>
            <person name="Verver J."/>
            <person name="Yang W.-C."/>
            <person name="Schijlen E."/>
            <person name="Repin R."/>
            <person name="Schilthuizen M."/>
            <person name="Schranz E."/>
            <person name="Heidstra R."/>
            <person name="Miyata K."/>
            <person name="Fedorova E."/>
            <person name="Kohlen W."/>
            <person name="Bisseling T."/>
            <person name="Smit S."/>
            <person name="Geurts R."/>
        </authorList>
    </citation>
    <scope>NUCLEOTIDE SEQUENCE [LARGE SCALE GENOMIC DNA]</scope>
    <source>
        <strain evidence="4">cv. RG33-2</strain>
    </source>
</reference>
<dbReference type="Proteomes" id="UP000237000">
    <property type="component" value="Unassembled WGS sequence"/>
</dbReference>
<evidence type="ECO:0000313" key="3">
    <source>
        <dbReference type="EMBL" id="PON78475.1"/>
    </source>
</evidence>
<feature type="region of interest" description="Disordered" evidence="1">
    <location>
        <begin position="86"/>
        <end position="113"/>
    </location>
</feature>
<sequence>MEYGAMMPSNAYGTSFSDLTMEVDFMDQLLLEGCNWDPAVAAAATPVAPCSSAPRSLIETSHYMPSFESSNTSTAHLITTHHHQIYQDHQETEEGGSDHLQENHSSESNNNNFFMNEANEVGKRLWIGPRPNPGTGPCSSVKERLSLAIDYLKECTRDRDVLIQIWVPIRRGGRQILTTYDQPYSLDPNCKSLASYRMVSRDYQFLCEEDSAESVGLPSQAFLRKLPEWTPDVRYFRSYEYPLINYAKQYDVRGSLALPIFERGNGTCLGVVEIAMTT</sequence>
<dbReference type="PANTHER" id="PTHR32002">
    <property type="entry name" value="PROTEIN NLP8"/>
    <property type="match status" value="1"/>
</dbReference>
<dbReference type="InterPro" id="IPR055081">
    <property type="entry name" value="NLP1-9_GAF"/>
</dbReference>
<comment type="caution">
    <text evidence="3">The sequence shown here is derived from an EMBL/GenBank/DDBJ whole genome shotgun (WGS) entry which is preliminary data.</text>
</comment>
<dbReference type="InterPro" id="IPR045012">
    <property type="entry name" value="NLP"/>
</dbReference>
<dbReference type="Pfam" id="PF22922">
    <property type="entry name" value="GAF_NLP"/>
    <property type="match status" value="1"/>
</dbReference>
<dbReference type="PANTHER" id="PTHR32002:SF46">
    <property type="entry name" value="PROTEIN NLP2"/>
    <property type="match status" value="1"/>
</dbReference>
<proteinExistence type="predicted"/>
<feature type="domain" description="NLP1-9 GAF" evidence="2">
    <location>
        <begin position="162"/>
        <end position="273"/>
    </location>
</feature>
<organism evidence="3 4">
    <name type="scientific">Trema orientale</name>
    <name type="common">Charcoal tree</name>
    <name type="synonym">Celtis orientalis</name>
    <dbReference type="NCBI Taxonomy" id="63057"/>
    <lineage>
        <taxon>Eukaryota</taxon>
        <taxon>Viridiplantae</taxon>
        <taxon>Streptophyta</taxon>
        <taxon>Embryophyta</taxon>
        <taxon>Tracheophyta</taxon>
        <taxon>Spermatophyta</taxon>
        <taxon>Magnoliopsida</taxon>
        <taxon>eudicotyledons</taxon>
        <taxon>Gunneridae</taxon>
        <taxon>Pentapetalae</taxon>
        <taxon>rosids</taxon>
        <taxon>fabids</taxon>
        <taxon>Rosales</taxon>
        <taxon>Cannabaceae</taxon>
        <taxon>Trema</taxon>
    </lineage>
</organism>
<gene>
    <name evidence="3" type="ORF">TorRG33x02_237960</name>
</gene>
<evidence type="ECO:0000259" key="2">
    <source>
        <dbReference type="Pfam" id="PF22922"/>
    </source>
</evidence>
<accession>A0A2P5DYU3</accession>
<evidence type="ECO:0000256" key="1">
    <source>
        <dbReference type="SAM" id="MobiDB-lite"/>
    </source>
</evidence>
<keyword evidence="4" id="KW-1185">Reference proteome</keyword>
<feature type="compositionally biased region" description="Basic and acidic residues" evidence="1">
    <location>
        <begin position="86"/>
        <end position="105"/>
    </location>
</feature>
<dbReference type="AlphaFoldDB" id="A0A2P5DYU3"/>
<dbReference type="OrthoDB" id="6270329at2759"/>
<dbReference type="GO" id="GO:0003700">
    <property type="term" value="F:DNA-binding transcription factor activity"/>
    <property type="evidence" value="ECO:0007669"/>
    <property type="project" value="InterPro"/>
</dbReference>
<dbReference type="STRING" id="63057.A0A2P5DYU3"/>